<dbReference type="STRING" id="1735162.PeribacterB2_0892"/>
<keyword evidence="1" id="KW-0472">Membrane</keyword>
<dbReference type="GO" id="GO:0016740">
    <property type="term" value="F:transferase activity"/>
    <property type="evidence" value="ECO:0007669"/>
    <property type="project" value="UniProtKB-KW"/>
</dbReference>
<reference evidence="2 3" key="2">
    <citation type="journal article" date="2016" name="PeerJ">
        <title>Analysis of five complete genome sequences for members of the class Peribacteria in the recently recognized Peregrinibacteria bacterial phylum.</title>
        <authorList>
            <person name="Anantharaman K."/>
            <person name="Brown C.T."/>
            <person name="Burstein D."/>
            <person name="Castelle C.J."/>
            <person name="Probst A.J."/>
            <person name="Thomas B.C."/>
            <person name="Williams K.H."/>
            <person name="Banfield J.F."/>
        </authorList>
    </citation>
    <scope>NUCLEOTIDE SEQUENCE [LARGE SCALE GENOMIC DNA]</scope>
    <source>
        <strain evidence="2">RIFOXYD1_FULL_PER-ii_59_16</strain>
    </source>
</reference>
<reference evidence="3" key="1">
    <citation type="submission" date="2015-10" db="EMBL/GenBank/DDBJ databases">
        <title>Analysis of five complete genome sequences for members of the class Peribacteria in the recently recognized Peregrinibacteria bacterial phylum.</title>
        <authorList>
            <person name="Anantharaman K."/>
            <person name="Brown C.T."/>
            <person name="Burstein D."/>
            <person name="Castelle C.J."/>
            <person name="Probst A.J."/>
            <person name="Thomas B.C."/>
            <person name="Williams K.H."/>
            <person name="Banfield J.F."/>
        </authorList>
    </citation>
    <scope>NUCLEOTIDE SEQUENCE [LARGE SCALE GENOMIC DNA]</scope>
</reference>
<dbReference type="Proteomes" id="UP000069135">
    <property type="component" value="Chromosome"/>
</dbReference>
<accession>A0A0S1SXJ1</accession>
<keyword evidence="1" id="KW-0812">Transmembrane</keyword>
<sequence>MKTLRIILYIFITGCLLFTFVNGVLMRLTI</sequence>
<keyword evidence="2" id="KW-0808">Transferase</keyword>
<accession>A0A0S1SSU5</accession>
<organism evidence="2 3">
    <name type="scientific">Candidatus Peribacter riflensis</name>
    <dbReference type="NCBI Taxonomy" id="1735162"/>
    <lineage>
        <taxon>Bacteria</taxon>
        <taxon>Candidatus Peregrinibacteriota</taxon>
        <taxon>Candidatus Peribacteria</taxon>
        <taxon>Candidatus Peribacterales</taxon>
        <taxon>Candidatus Peribacteraceae</taxon>
        <taxon>Candidatus Peribacter</taxon>
    </lineage>
</organism>
<feature type="transmembrane region" description="Helical" evidence="1">
    <location>
        <begin position="6"/>
        <end position="25"/>
    </location>
</feature>
<evidence type="ECO:0000313" key="2">
    <source>
        <dbReference type="EMBL" id="ALM13558.1"/>
    </source>
</evidence>
<proteinExistence type="predicted"/>
<gene>
    <name evidence="2" type="ORF">PeribacterD1_0890</name>
</gene>
<dbReference type="EMBL" id="CP013065">
    <property type="protein sequence ID" value="ALM13558.1"/>
    <property type="molecule type" value="Genomic_DNA"/>
</dbReference>
<accession>A0A0S1SP84</accession>
<accession>A0A0S1SHR5</accession>
<name>A0A0S1SHR5_9BACT</name>
<dbReference type="KEGG" id="prf:PeribacterA2_0890"/>
<protein>
    <submittedName>
        <fullName evidence="2">Glycosyltransferase</fullName>
    </submittedName>
</protein>
<evidence type="ECO:0000256" key="1">
    <source>
        <dbReference type="SAM" id="Phobius"/>
    </source>
</evidence>
<accession>A0A0S1SN39</accession>
<dbReference type="AlphaFoldDB" id="A0A0S1SHR5"/>
<keyword evidence="1" id="KW-1133">Transmembrane helix</keyword>
<evidence type="ECO:0000313" key="3">
    <source>
        <dbReference type="Proteomes" id="UP000069135"/>
    </source>
</evidence>